<keyword evidence="3" id="KW-1003">Cell membrane</keyword>
<dbReference type="GO" id="GO:1903425">
    <property type="term" value="F:fluoride transmembrane transporter activity"/>
    <property type="evidence" value="ECO:0007669"/>
    <property type="project" value="TreeGrafter"/>
</dbReference>
<gene>
    <name evidence="11" type="ORF">A9K55_006385</name>
</gene>
<evidence type="ECO:0000313" key="11">
    <source>
        <dbReference type="EMBL" id="ATY60388.1"/>
    </source>
</evidence>
<dbReference type="GO" id="GO:0005886">
    <property type="term" value="C:plasma membrane"/>
    <property type="evidence" value="ECO:0007669"/>
    <property type="project" value="UniProtKB-SubCell"/>
</dbReference>
<feature type="transmembrane region" description="Helical" evidence="10">
    <location>
        <begin position="82"/>
        <end position="101"/>
    </location>
</feature>
<evidence type="ECO:0000256" key="6">
    <source>
        <dbReference type="ARBA" id="ARBA00023136"/>
    </source>
</evidence>
<keyword evidence="4 10" id="KW-0812">Transmembrane</keyword>
<evidence type="ECO:0000256" key="10">
    <source>
        <dbReference type="SAM" id="Phobius"/>
    </source>
</evidence>
<evidence type="ECO:0000256" key="1">
    <source>
        <dbReference type="ARBA" id="ARBA00002598"/>
    </source>
</evidence>
<evidence type="ECO:0000256" key="9">
    <source>
        <dbReference type="SAM" id="MobiDB-lite"/>
    </source>
</evidence>
<keyword evidence="6 10" id="KW-0472">Membrane</keyword>
<evidence type="ECO:0000256" key="4">
    <source>
        <dbReference type="ARBA" id="ARBA00022692"/>
    </source>
</evidence>
<reference evidence="11 12" key="1">
    <citation type="journal article" date="2017" name="BMC Genomics">
        <title>Chromosome level assembly and secondary metabolite potential of the parasitic fungus Cordyceps militaris.</title>
        <authorList>
            <person name="Kramer G.J."/>
            <person name="Nodwell J.R."/>
        </authorList>
    </citation>
    <scope>NUCLEOTIDE SEQUENCE [LARGE SCALE GENOMIC DNA]</scope>
    <source>
        <strain evidence="11 12">ATCC 34164</strain>
    </source>
</reference>
<evidence type="ECO:0000256" key="3">
    <source>
        <dbReference type="ARBA" id="ARBA00022475"/>
    </source>
</evidence>
<protein>
    <submittedName>
        <fullName evidence="11">CrcB-like protein</fullName>
    </submittedName>
</protein>
<evidence type="ECO:0000313" key="12">
    <source>
        <dbReference type="Proteomes" id="UP000323067"/>
    </source>
</evidence>
<dbReference type="InterPro" id="IPR003691">
    <property type="entry name" value="FluC"/>
</dbReference>
<evidence type="ECO:0000256" key="5">
    <source>
        <dbReference type="ARBA" id="ARBA00022989"/>
    </source>
</evidence>
<comment type="catalytic activity">
    <reaction evidence="8">
        <text>fluoride(in) = fluoride(out)</text>
        <dbReference type="Rhea" id="RHEA:76159"/>
        <dbReference type="ChEBI" id="CHEBI:17051"/>
    </reaction>
    <physiologicalReaction direction="left-to-right" evidence="8">
        <dbReference type="Rhea" id="RHEA:76160"/>
    </physiologicalReaction>
</comment>
<dbReference type="OrthoDB" id="409792at2759"/>
<dbReference type="Proteomes" id="UP000323067">
    <property type="component" value="Chromosome vi"/>
</dbReference>
<feature type="transmembrane region" description="Helical" evidence="10">
    <location>
        <begin position="210"/>
        <end position="233"/>
    </location>
</feature>
<dbReference type="Pfam" id="PF02537">
    <property type="entry name" value="CRCB"/>
    <property type="match status" value="2"/>
</dbReference>
<feature type="transmembrane region" description="Helical" evidence="10">
    <location>
        <begin position="258"/>
        <end position="280"/>
    </location>
</feature>
<evidence type="ECO:0000256" key="7">
    <source>
        <dbReference type="ARBA" id="ARBA00035120"/>
    </source>
</evidence>
<feature type="region of interest" description="Disordered" evidence="9">
    <location>
        <begin position="1"/>
        <end position="71"/>
    </location>
</feature>
<comment type="subcellular location">
    <subcellularLocation>
        <location evidence="2">Cell membrane</location>
        <topology evidence="2">Multi-pass membrane protein</topology>
    </subcellularLocation>
</comment>
<dbReference type="VEuPathDB" id="FungiDB:CCM_02536"/>
<feature type="transmembrane region" description="Helical" evidence="10">
    <location>
        <begin position="318"/>
        <end position="337"/>
    </location>
</feature>
<dbReference type="PANTHER" id="PTHR28259">
    <property type="entry name" value="FLUORIDE EXPORT PROTEIN 1-RELATED"/>
    <property type="match status" value="1"/>
</dbReference>
<dbReference type="VEuPathDB" id="FungiDB:A9K55_006385"/>
<feature type="compositionally biased region" description="Polar residues" evidence="9">
    <location>
        <begin position="59"/>
        <end position="71"/>
    </location>
</feature>
<proteinExistence type="inferred from homology"/>
<accession>A0A2H4SB92</accession>
<comment type="similarity">
    <text evidence="7">Belongs to the fluoride channel Fluc/FEX (TC 1.A.43) family.</text>
</comment>
<dbReference type="PANTHER" id="PTHR28259:SF1">
    <property type="entry name" value="FLUORIDE EXPORT PROTEIN 1-RELATED"/>
    <property type="match status" value="1"/>
</dbReference>
<evidence type="ECO:0000256" key="2">
    <source>
        <dbReference type="ARBA" id="ARBA00004651"/>
    </source>
</evidence>
<feature type="transmembrane region" description="Helical" evidence="10">
    <location>
        <begin position="113"/>
        <end position="132"/>
    </location>
</feature>
<name>A0A2H4SB92_CORMI</name>
<organism evidence="11 12">
    <name type="scientific">Cordyceps militaris</name>
    <name type="common">Caterpillar fungus</name>
    <name type="synonym">Clavaria militaris</name>
    <dbReference type="NCBI Taxonomy" id="73501"/>
    <lineage>
        <taxon>Eukaryota</taxon>
        <taxon>Fungi</taxon>
        <taxon>Dikarya</taxon>
        <taxon>Ascomycota</taxon>
        <taxon>Pezizomycotina</taxon>
        <taxon>Sordariomycetes</taxon>
        <taxon>Hypocreomycetidae</taxon>
        <taxon>Hypocreales</taxon>
        <taxon>Cordycipitaceae</taxon>
        <taxon>Cordyceps</taxon>
    </lineage>
</organism>
<dbReference type="EMBL" id="CP023323">
    <property type="protein sequence ID" value="ATY60388.1"/>
    <property type="molecule type" value="Genomic_DNA"/>
</dbReference>
<comment type="function">
    <text evidence="1">Fluoride channel required for the rapid expulsion of cytoplasmic fluoride.</text>
</comment>
<evidence type="ECO:0000256" key="8">
    <source>
        <dbReference type="ARBA" id="ARBA00035585"/>
    </source>
</evidence>
<feature type="transmembrane region" description="Helical" evidence="10">
    <location>
        <begin position="384"/>
        <end position="406"/>
    </location>
</feature>
<sequence length="419" mass="44287">MASVATAGSGGHHTMAKTNGDDDDDDDAAPYDVPDQYENLDEVTAATGDTLDDIRRGESQSTSHADTAAQATRQTSRLATQLYTLSYLVLFALLGTLARVGLAHLTTYPGAPVLFPTLWANVGGSLVMGFLVEDRKLFRHEWGTTPPSSDAAVDLAAAKRAHLAAKKTIPLYIGLATGFCGSFTSFSTFIRDVFLALANDMPGPPPAHRSGGYSVMALLAVLIETIGLSLAAYRAGMHLGAALEPYTPSIPVRRARSVLDGLAVLLGWGGWLGAVLLAVFPPHDRWRGTVVFAIVFAPLGCLARFYLALFLNGRRPSFPLGTFAANVLGTVILGMAWDLAHSVSGGGGVLGCQLLQGVEDGFCGCLTTVSTWVAELSSLRRKSAYIYGSVSVVVSVALMVVIMGSLRWTQGFAPLQCHP</sequence>
<dbReference type="AlphaFoldDB" id="A0A2H4SB92"/>
<feature type="transmembrane region" description="Helical" evidence="10">
    <location>
        <begin position="169"/>
        <end position="190"/>
    </location>
</feature>
<keyword evidence="5 10" id="KW-1133">Transmembrane helix</keyword>
<feature type="transmembrane region" description="Helical" evidence="10">
    <location>
        <begin position="286"/>
        <end position="311"/>
    </location>
</feature>